<dbReference type="AlphaFoldDB" id="A0A543CMP1"/>
<reference evidence="3 4" key="1">
    <citation type="submission" date="2019-06" db="EMBL/GenBank/DDBJ databases">
        <title>Sequencing the genomes of 1000 actinobacteria strains.</title>
        <authorList>
            <person name="Klenk H.-P."/>
        </authorList>
    </citation>
    <scope>NUCLEOTIDE SEQUENCE [LARGE SCALE GENOMIC DNA]</scope>
    <source>
        <strain evidence="3 4">DSM 102200</strain>
    </source>
</reference>
<keyword evidence="1" id="KW-0472">Membrane</keyword>
<sequence length="430" mass="46661">MALTGRTGLLALLGAVVMVLAPSWWTLLVVNALLVALIVVDLALAGNIRSLGLHRSGDTNVRLGEEAAVSLIVENRGTRRLRARVRDAWPPSAGSGPREVALSVPPGERRRVDIRLLPTRRGDRRAVSVTIRSVGPLRLAARQLSRQAPWSVRVLPAFPSRRHLPAKLARLRELTGQHVALIRGQGTEFDSLREYVDGDDVRSIDWRATARRSDVVVRTWRPERDRRIYLVLDTGRTAAGRVGDIPRLDCSMDAALLLGALASRAGDRVDLLAFDRQVRARVEGSSRTGLLTAMVRAMAPLEPALVEADAAGMVSALLARVRQRCLVVLLTDLNATAMEEGLLPLLPQLTAKHLVMIAAVSDPRVSEMATARGDAAAVYDAAAAERARADRRRVTAELRRYGVEVVDAPPDDIASTLADAYLSLKAAGRL</sequence>
<feature type="domain" description="DUF58" evidence="2">
    <location>
        <begin position="192"/>
        <end position="391"/>
    </location>
</feature>
<feature type="transmembrane region" description="Helical" evidence="1">
    <location>
        <begin position="7"/>
        <end position="25"/>
    </location>
</feature>
<gene>
    <name evidence="3" type="ORF">FB559_3994</name>
</gene>
<accession>A0A543CMP1</accession>
<keyword evidence="1" id="KW-0812">Transmembrane</keyword>
<keyword evidence="4" id="KW-1185">Reference proteome</keyword>
<name>A0A543CMP1_9ACTN</name>
<dbReference type="EMBL" id="VFOZ01000001">
    <property type="protein sequence ID" value="TQL98371.1"/>
    <property type="molecule type" value="Genomic_DNA"/>
</dbReference>
<dbReference type="RefSeq" id="WP_141956979.1">
    <property type="nucleotide sequence ID" value="NZ_VFOZ01000001.1"/>
</dbReference>
<organism evidence="3 4">
    <name type="scientific">Actinoallomurus bryophytorum</name>
    <dbReference type="NCBI Taxonomy" id="1490222"/>
    <lineage>
        <taxon>Bacteria</taxon>
        <taxon>Bacillati</taxon>
        <taxon>Actinomycetota</taxon>
        <taxon>Actinomycetes</taxon>
        <taxon>Streptosporangiales</taxon>
        <taxon>Thermomonosporaceae</taxon>
        <taxon>Actinoallomurus</taxon>
    </lineage>
</organism>
<dbReference type="PANTHER" id="PTHR33608">
    <property type="entry name" value="BLL2464 PROTEIN"/>
    <property type="match status" value="1"/>
</dbReference>
<dbReference type="Proteomes" id="UP000316096">
    <property type="component" value="Unassembled WGS sequence"/>
</dbReference>
<evidence type="ECO:0000313" key="4">
    <source>
        <dbReference type="Proteomes" id="UP000316096"/>
    </source>
</evidence>
<protein>
    <submittedName>
        <fullName evidence="3">Uncharacterized protein (DUF58 family)</fullName>
    </submittedName>
</protein>
<dbReference type="InterPro" id="IPR002881">
    <property type="entry name" value="DUF58"/>
</dbReference>
<comment type="caution">
    <text evidence="3">The sequence shown here is derived from an EMBL/GenBank/DDBJ whole genome shotgun (WGS) entry which is preliminary data.</text>
</comment>
<dbReference type="OrthoDB" id="845740at2"/>
<evidence type="ECO:0000259" key="2">
    <source>
        <dbReference type="Pfam" id="PF01882"/>
    </source>
</evidence>
<evidence type="ECO:0000256" key="1">
    <source>
        <dbReference type="SAM" id="Phobius"/>
    </source>
</evidence>
<evidence type="ECO:0000313" key="3">
    <source>
        <dbReference type="EMBL" id="TQL98371.1"/>
    </source>
</evidence>
<dbReference type="Pfam" id="PF01882">
    <property type="entry name" value="DUF58"/>
    <property type="match status" value="1"/>
</dbReference>
<keyword evidence="1" id="KW-1133">Transmembrane helix</keyword>
<dbReference type="PANTHER" id="PTHR33608:SF3">
    <property type="entry name" value="SLR2013 PROTEIN"/>
    <property type="match status" value="1"/>
</dbReference>
<proteinExistence type="predicted"/>